<keyword evidence="2" id="KW-1133">Transmembrane helix</keyword>
<protein>
    <submittedName>
        <fullName evidence="3">Uncharacterized protein</fullName>
    </submittedName>
</protein>
<dbReference type="RefSeq" id="WP_091713001.1">
    <property type="nucleotide sequence ID" value="NZ_FOSH01000007.1"/>
</dbReference>
<dbReference type="Proteomes" id="UP000198924">
    <property type="component" value="Unassembled WGS sequence"/>
</dbReference>
<keyword evidence="2" id="KW-0812">Transmembrane</keyword>
<keyword evidence="4" id="KW-1185">Reference proteome</keyword>
<feature type="coiled-coil region" evidence="1">
    <location>
        <begin position="39"/>
        <end position="115"/>
    </location>
</feature>
<dbReference type="Pfam" id="PF20567">
    <property type="entry name" value="DUF6776"/>
    <property type="match status" value="1"/>
</dbReference>
<organism evidence="3 4">
    <name type="scientific">Methylophaga sulfidovorans</name>
    <dbReference type="NCBI Taxonomy" id="45496"/>
    <lineage>
        <taxon>Bacteria</taxon>
        <taxon>Pseudomonadati</taxon>
        <taxon>Pseudomonadota</taxon>
        <taxon>Gammaproteobacteria</taxon>
        <taxon>Thiotrichales</taxon>
        <taxon>Piscirickettsiaceae</taxon>
        <taxon>Methylophaga</taxon>
    </lineage>
</organism>
<gene>
    <name evidence="3" type="ORF">SAMN04488079_10771</name>
</gene>
<dbReference type="OrthoDB" id="7056878at2"/>
<dbReference type="EMBL" id="FOSH01000007">
    <property type="protein sequence ID" value="SFK25367.1"/>
    <property type="molecule type" value="Genomic_DNA"/>
</dbReference>
<keyword evidence="2" id="KW-0472">Membrane</keyword>
<evidence type="ECO:0000256" key="2">
    <source>
        <dbReference type="SAM" id="Phobius"/>
    </source>
</evidence>
<evidence type="ECO:0000313" key="3">
    <source>
        <dbReference type="EMBL" id="SFK25367.1"/>
    </source>
</evidence>
<sequence>MIDKPYVIQTRRPFRTFLILLITLAVSTSVVWYWTTQWQSEQNKHLAEVQKQNQILQEENQKLLEQNTLLSSQVNDISRLQAVQDATDSQLQSNLQKLQDQVIELNKELLFYQNITQGNASSELQVRELHLRANPDNPSQYFYRIVITQGKKITKAIKGDVLVTLNFAGDKTKPRLANKHGLKLKHVQVLEGVFSLEENEQPKSIEIELKQDKKVLTKRTFQWEVSTTLP</sequence>
<reference evidence="4" key="1">
    <citation type="submission" date="2016-10" db="EMBL/GenBank/DDBJ databases">
        <authorList>
            <person name="Varghese N."/>
            <person name="Submissions S."/>
        </authorList>
    </citation>
    <scope>NUCLEOTIDE SEQUENCE [LARGE SCALE GENOMIC DNA]</scope>
    <source>
        <strain evidence="4">DSM 11578</strain>
    </source>
</reference>
<accession>A0A1I3Y0C1</accession>
<proteinExistence type="predicted"/>
<name>A0A1I3Y0C1_9GAMM</name>
<keyword evidence="1" id="KW-0175">Coiled coil</keyword>
<dbReference type="InterPro" id="IPR046703">
    <property type="entry name" value="DUF6776"/>
</dbReference>
<dbReference type="AlphaFoldDB" id="A0A1I3Y0C1"/>
<feature type="transmembrane region" description="Helical" evidence="2">
    <location>
        <begin position="12"/>
        <end position="34"/>
    </location>
</feature>
<evidence type="ECO:0000313" key="4">
    <source>
        <dbReference type="Proteomes" id="UP000198924"/>
    </source>
</evidence>
<dbReference type="STRING" id="45496.SAMN04488079_10771"/>
<evidence type="ECO:0000256" key="1">
    <source>
        <dbReference type="SAM" id="Coils"/>
    </source>
</evidence>